<evidence type="ECO:0000256" key="3">
    <source>
        <dbReference type="ARBA" id="ARBA00013080"/>
    </source>
</evidence>
<comment type="caution">
    <text evidence="10">The sequence shown here is derived from an EMBL/GenBank/DDBJ whole genome shotgun (WGS) entry which is preliminary data.</text>
</comment>
<proteinExistence type="inferred from homology"/>
<dbReference type="AlphaFoldDB" id="A0A7W8CY23"/>
<evidence type="ECO:0000256" key="1">
    <source>
        <dbReference type="ARBA" id="ARBA00005196"/>
    </source>
</evidence>
<dbReference type="Gene3D" id="3.10.310.10">
    <property type="entry name" value="Diaminopimelate Epimerase, Chain A, domain 1"/>
    <property type="match status" value="2"/>
</dbReference>
<feature type="site" description="Could be important to modulate the pK values of the two catalytic cysteine residues" evidence="8">
    <location>
        <position position="144"/>
    </location>
</feature>
<evidence type="ECO:0000256" key="4">
    <source>
        <dbReference type="ARBA" id="ARBA00022605"/>
    </source>
</evidence>
<dbReference type="NCBIfam" id="TIGR00652">
    <property type="entry name" value="DapF"/>
    <property type="match status" value="1"/>
</dbReference>
<comment type="subunit">
    <text evidence="8">Homodimer.</text>
</comment>
<name>A0A7W8CY23_9FIRM</name>
<dbReference type="Pfam" id="PF01678">
    <property type="entry name" value="DAP_epimerase"/>
    <property type="match status" value="2"/>
</dbReference>
<feature type="active site" description="Proton acceptor" evidence="8">
    <location>
        <position position="202"/>
    </location>
</feature>
<comment type="function">
    <text evidence="8">Catalyzes the stereoinversion of LL-2,6-diaminopimelate (L,L-DAP) to meso-diaminopimelate (meso-DAP), a precursor of L-lysine and an essential component of the bacterial peptidoglycan.</text>
</comment>
<keyword evidence="4 8" id="KW-0028">Amino-acid biosynthesis</keyword>
<dbReference type="Proteomes" id="UP000539953">
    <property type="component" value="Unassembled WGS sequence"/>
</dbReference>
<feature type="binding site" evidence="8">
    <location>
        <begin position="69"/>
        <end position="70"/>
    </location>
    <ligand>
        <name>substrate</name>
    </ligand>
</feature>
<evidence type="ECO:0000256" key="5">
    <source>
        <dbReference type="ARBA" id="ARBA00023154"/>
    </source>
</evidence>
<dbReference type="GO" id="GO:0005829">
    <property type="term" value="C:cytosol"/>
    <property type="evidence" value="ECO:0007669"/>
    <property type="project" value="TreeGrafter"/>
</dbReference>
<feature type="site" description="Could be important to modulate the pK values of the two catalytic cysteine residues" evidence="8">
    <location>
        <position position="193"/>
    </location>
</feature>
<protein>
    <recommendedName>
        <fullName evidence="3 8">Diaminopimelate epimerase</fullName>
        <shortName evidence="8">DAP epimerase</shortName>
        <ecNumber evidence="3 8">5.1.1.7</ecNumber>
    </recommendedName>
    <alternativeName>
        <fullName evidence="8">PLP-independent amino acid racemase</fullName>
    </alternativeName>
</protein>
<feature type="active site" evidence="9">
    <location>
        <position position="68"/>
    </location>
</feature>
<keyword evidence="8" id="KW-0963">Cytoplasm</keyword>
<comment type="catalytic activity">
    <reaction evidence="7 8">
        <text>(2S,6S)-2,6-diaminopimelate = meso-2,6-diaminopimelate</text>
        <dbReference type="Rhea" id="RHEA:15393"/>
        <dbReference type="ChEBI" id="CHEBI:57609"/>
        <dbReference type="ChEBI" id="CHEBI:57791"/>
        <dbReference type="EC" id="5.1.1.7"/>
    </reaction>
</comment>
<feature type="active site" description="Proton donor" evidence="8">
    <location>
        <position position="68"/>
    </location>
</feature>
<dbReference type="SUPFAM" id="SSF54506">
    <property type="entry name" value="Diaminopimelate epimerase-like"/>
    <property type="match status" value="1"/>
</dbReference>
<evidence type="ECO:0000256" key="8">
    <source>
        <dbReference type="HAMAP-Rule" id="MF_00197"/>
    </source>
</evidence>
<keyword evidence="5 8" id="KW-0457">Lysine biosynthesis</keyword>
<evidence type="ECO:0000256" key="7">
    <source>
        <dbReference type="ARBA" id="ARBA00051712"/>
    </source>
</evidence>
<feature type="binding site" evidence="8">
    <location>
        <position position="142"/>
    </location>
    <ligand>
        <name>substrate</name>
    </ligand>
</feature>
<dbReference type="EC" id="5.1.1.7" evidence="3 8"/>
<dbReference type="HAMAP" id="MF_00197">
    <property type="entry name" value="DAP_epimerase"/>
    <property type="match status" value="1"/>
</dbReference>
<keyword evidence="11" id="KW-1185">Reference proteome</keyword>
<sequence length="260" mass="28330">MHFTKMHGLGNDYLYVYGFPVDPEERSIKLSERHFGAGSDGMIYIMPSLKADFEMRIFNADGSEAMMCGNGIRCVGKYVYDKGYTKKKELDIDTKSGIKHLSLHTNAQNKVDLVTVDMGEREILDPALEAEGHTGTYVSMGNPHFVLFTEDAEAAPVDTLGPVLECAPQFPDRANIEFVQVVDEHTLRMRVWERGSGITMACGTGACASVAAAAAHHLVPMNERIEVKLDGGSLYISVSDSGAVEMTGPAAVVYEGETVE</sequence>
<evidence type="ECO:0000313" key="11">
    <source>
        <dbReference type="Proteomes" id="UP000539953"/>
    </source>
</evidence>
<comment type="subcellular location">
    <subcellularLocation>
        <location evidence="8">Cytoplasm</location>
    </subcellularLocation>
</comment>
<comment type="caution">
    <text evidence="8">Lacks conserved residue(s) required for the propagation of feature annotation.</text>
</comment>
<dbReference type="InterPro" id="IPR018510">
    <property type="entry name" value="DAP_epimerase_AS"/>
</dbReference>
<organism evidence="10 11">
    <name type="scientific">Catenisphaera adipataccumulans</name>
    <dbReference type="NCBI Taxonomy" id="700500"/>
    <lineage>
        <taxon>Bacteria</taxon>
        <taxon>Bacillati</taxon>
        <taxon>Bacillota</taxon>
        <taxon>Erysipelotrichia</taxon>
        <taxon>Erysipelotrichales</taxon>
        <taxon>Erysipelotrichaceae</taxon>
        <taxon>Catenisphaera</taxon>
    </lineage>
</organism>
<evidence type="ECO:0000256" key="9">
    <source>
        <dbReference type="PROSITE-ProRule" id="PRU10125"/>
    </source>
</evidence>
<keyword evidence="6 8" id="KW-0413">Isomerase</keyword>
<dbReference type="PANTHER" id="PTHR31689:SF0">
    <property type="entry name" value="DIAMINOPIMELATE EPIMERASE"/>
    <property type="match status" value="1"/>
</dbReference>
<evidence type="ECO:0000256" key="2">
    <source>
        <dbReference type="ARBA" id="ARBA00010219"/>
    </source>
</evidence>
<evidence type="ECO:0000313" key="10">
    <source>
        <dbReference type="EMBL" id="MBB5182060.1"/>
    </source>
</evidence>
<dbReference type="GO" id="GO:0009089">
    <property type="term" value="P:lysine biosynthetic process via diaminopimelate"/>
    <property type="evidence" value="ECO:0007669"/>
    <property type="project" value="UniProtKB-UniRule"/>
</dbReference>
<dbReference type="InterPro" id="IPR001653">
    <property type="entry name" value="DAP_epimerase_DapF"/>
</dbReference>
<dbReference type="PANTHER" id="PTHR31689">
    <property type="entry name" value="DIAMINOPIMELATE EPIMERASE, CHLOROPLASTIC"/>
    <property type="match status" value="1"/>
</dbReference>
<feature type="binding site" evidence="8">
    <location>
        <position position="175"/>
    </location>
    <ligand>
        <name>substrate</name>
    </ligand>
</feature>
<dbReference type="GO" id="GO:0008837">
    <property type="term" value="F:diaminopimelate epimerase activity"/>
    <property type="evidence" value="ECO:0007669"/>
    <property type="project" value="UniProtKB-UniRule"/>
</dbReference>
<comment type="similarity">
    <text evidence="2 8">Belongs to the diaminopimelate epimerase family.</text>
</comment>
<evidence type="ECO:0000256" key="6">
    <source>
        <dbReference type="ARBA" id="ARBA00023235"/>
    </source>
</evidence>
<dbReference type="EMBL" id="JACHHK010000001">
    <property type="protein sequence ID" value="MBB5182060.1"/>
    <property type="molecule type" value="Genomic_DNA"/>
</dbReference>
<feature type="binding site" evidence="8">
    <location>
        <position position="11"/>
    </location>
    <ligand>
        <name>substrate</name>
    </ligand>
</feature>
<dbReference type="PROSITE" id="PS01326">
    <property type="entry name" value="DAP_EPIMERASE"/>
    <property type="match status" value="1"/>
</dbReference>
<accession>A0A7W8CY23</accession>
<dbReference type="UniPathway" id="UPA00034">
    <property type="reaction ID" value="UER00025"/>
</dbReference>
<feature type="binding site" evidence="8">
    <location>
        <position position="59"/>
    </location>
    <ligand>
        <name>substrate</name>
    </ligand>
</feature>
<feature type="binding site" evidence="8">
    <location>
        <begin position="193"/>
        <end position="194"/>
    </location>
    <ligand>
        <name>substrate</name>
    </ligand>
</feature>
<reference evidence="10 11" key="1">
    <citation type="submission" date="2020-08" db="EMBL/GenBank/DDBJ databases">
        <title>Genomic Encyclopedia of Type Strains, Phase IV (KMG-IV): sequencing the most valuable type-strain genomes for metagenomic binning, comparative biology and taxonomic classification.</title>
        <authorList>
            <person name="Goeker M."/>
        </authorList>
    </citation>
    <scope>NUCLEOTIDE SEQUENCE [LARGE SCALE GENOMIC DNA]</scope>
    <source>
        <strain evidence="10 11">DSM 25799</strain>
    </source>
</reference>
<comment type="pathway">
    <text evidence="1 8">Amino-acid biosynthesis; L-lysine biosynthesis via DAP pathway; DL-2,6-diaminopimelate from LL-2,6-diaminopimelate: step 1/1.</text>
</comment>
<dbReference type="RefSeq" id="WP_183326460.1">
    <property type="nucleotide sequence ID" value="NZ_JACHHK010000001.1"/>
</dbReference>
<gene>
    <name evidence="8" type="primary">dapF</name>
    <name evidence="10" type="ORF">HNQ47_000063</name>
</gene>
<feature type="binding site" evidence="8">
    <location>
        <begin position="203"/>
        <end position="204"/>
    </location>
    <ligand>
        <name>substrate</name>
    </ligand>
</feature>